<sequence>MAVDSHGLKAQTTVYKALNIINNKVYAIKLKLCLRDTGESSVEREYCVLKQLEGGAGIPCAHWFG</sequence>
<name>A0A0D0D6E9_9AGAM</name>
<keyword evidence="2" id="KW-1185">Reference proteome</keyword>
<evidence type="ECO:0000313" key="1">
    <source>
        <dbReference type="EMBL" id="KIK92377.1"/>
    </source>
</evidence>
<protein>
    <recommendedName>
        <fullName evidence="3">Non-specific serine/threonine protein kinase</fullName>
    </recommendedName>
</protein>
<reference evidence="1 2" key="1">
    <citation type="submission" date="2014-04" db="EMBL/GenBank/DDBJ databases">
        <authorList>
            <consortium name="DOE Joint Genome Institute"/>
            <person name="Kuo A."/>
            <person name="Kohler A."/>
            <person name="Jargeat P."/>
            <person name="Nagy L.G."/>
            <person name="Floudas D."/>
            <person name="Copeland A."/>
            <person name="Barry K.W."/>
            <person name="Cichocki N."/>
            <person name="Veneault-Fourrey C."/>
            <person name="LaButti K."/>
            <person name="Lindquist E.A."/>
            <person name="Lipzen A."/>
            <person name="Lundell T."/>
            <person name="Morin E."/>
            <person name="Murat C."/>
            <person name="Sun H."/>
            <person name="Tunlid A."/>
            <person name="Henrissat B."/>
            <person name="Grigoriev I.V."/>
            <person name="Hibbett D.S."/>
            <person name="Martin F."/>
            <person name="Nordberg H.P."/>
            <person name="Cantor M.N."/>
            <person name="Hua S.X."/>
        </authorList>
    </citation>
    <scope>NUCLEOTIDE SEQUENCE [LARGE SCALE GENOMIC DNA]</scope>
    <source>
        <strain evidence="1 2">Ve08.2h10</strain>
    </source>
</reference>
<dbReference type="AlphaFoldDB" id="A0A0D0D6E9"/>
<evidence type="ECO:0000313" key="2">
    <source>
        <dbReference type="Proteomes" id="UP000054538"/>
    </source>
</evidence>
<organism evidence="1 2">
    <name type="scientific">Paxillus rubicundulus Ve08.2h10</name>
    <dbReference type="NCBI Taxonomy" id="930991"/>
    <lineage>
        <taxon>Eukaryota</taxon>
        <taxon>Fungi</taxon>
        <taxon>Dikarya</taxon>
        <taxon>Basidiomycota</taxon>
        <taxon>Agaricomycotina</taxon>
        <taxon>Agaricomycetes</taxon>
        <taxon>Agaricomycetidae</taxon>
        <taxon>Boletales</taxon>
        <taxon>Paxilineae</taxon>
        <taxon>Paxillaceae</taxon>
        <taxon>Paxillus</taxon>
    </lineage>
</organism>
<dbReference type="InterPro" id="IPR011009">
    <property type="entry name" value="Kinase-like_dom_sf"/>
</dbReference>
<accession>A0A0D0D6E9</accession>
<proteinExistence type="predicted"/>
<dbReference type="OrthoDB" id="3203292at2759"/>
<dbReference type="SUPFAM" id="SSF56112">
    <property type="entry name" value="Protein kinase-like (PK-like)"/>
    <property type="match status" value="1"/>
</dbReference>
<evidence type="ECO:0008006" key="3">
    <source>
        <dbReference type="Google" id="ProtNLM"/>
    </source>
</evidence>
<dbReference type="HOGENOM" id="CLU_2850374_0_0_1"/>
<gene>
    <name evidence="1" type="ORF">PAXRUDRAFT_13268</name>
</gene>
<dbReference type="EMBL" id="KN825286">
    <property type="protein sequence ID" value="KIK92377.1"/>
    <property type="molecule type" value="Genomic_DNA"/>
</dbReference>
<dbReference type="Proteomes" id="UP000054538">
    <property type="component" value="Unassembled WGS sequence"/>
</dbReference>
<dbReference type="Gene3D" id="3.30.200.20">
    <property type="entry name" value="Phosphorylase Kinase, domain 1"/>
    <property type="match status" value="1"/>
</dbReference>
<dbReference type="InParanoid" id="A0A0D0D6E9"/>
<reference evidence="2" key="2">
    <citation type="submission" date="2015-01" db="EMBL/GenBank/DDBJ databases">
        <title>Evolutionary Origins and Diversification of the Mycorrhizal Mutualists.</title>
        <authorList>
            <consortium name="DOE Joint Genome Institute"/>
            <consortium name="Mycorrhizal Genomics Consortium"/>
            <person name="Kohler A."/>
            <person name="Kuo A."/>
            <person name="Nagy L.G."/>
            <person name="Floudas D."/>
            <person name="Copeland A."/>
            <person name="Barry K.W."/>
            <person name="Cichocki N."/>
            <person name="Veneault-Fourrey C."/>
            <person name="LaButti K."/>
            <person name="Lindquist E.A."/>
            <person name="Lipzen A."/>
            <person name="Lundell T."/>
            <person name="Morin E."/>
            <person name="Murat C."/>
            <person name="Riley R."/>
            <person name="Ohm R."/>
            <person name="Sun H."/>
            <person name="Tunlid A."/>
            <person name="Henrissat B."/>
            <person name="Grigoriev I.V."/>
            <person name="Hibbett D.S."/>
            <person name="Martin F."/>
        </authorList>
    </citation>
    <scope>NUCLEOTIDE SEQUENCE [LARGE SCALE GENOMIC DNA]</scope>
    <source>
        <strain evidence="2">Ve08.2h10</strain>
    </source>
</reference>